<sequence length="264" mass="29350">MDTAKPLRFSARVLWIFFFALLDSYSNVSADGLSLVVAQPTTLNISSGLPVEISPGSKPGALMVCERVQIHGLSRLKDLKKFAHSMKVKVKVVETSPRVRLQKVEVCFHRNTSLAIGMCPQGQWEKLAKGSWVRSTSPYDHKLLDIRMPGPSFEIVEVSIKEEFLLYRVLFLIMGIIMMMLAPSLSKSIVFYYSSAMAVGVILVILMVLFQGMKLLPTGRKSSLAIFMYSSVIGVGSFLLRYLPGLLHSVLVEIGISEDMYNPV</sequence>
<feature type="transmembrane region" description="Helical" evidence="8">
    <location>
        <begin position="164"/>
        <end position="182"/>
    </location>
</feature>
<dbReference type="OrthoDB" id="1890267at2759"/>
<feature type="chain" id="PRO_5032745351" description="Vesicle transport protein" evidence="9">
    <location>
        <begin position="31"/>
        <end position="264"/>
    </location>
</feature>
<evidence type="ECO:0000256" key="2">
    <source>
        <dbReference type="ARBA" id="ARBA00005748"/>
    </source>
</evidence>
<feature type="signal peptide" evidence="9">
    <location>
        <begin position="1"/>
        <end position="30"/>
    </location>
</feature>
<evidence type="ECO:0000256" key="4">
    <source>
        <dbReference type="ARBA" id="ARBA00022729"/>
    </source>
</evidence>
<evidence type="ECO:0000256" key="8">
    <source>
        <dbReference type="SAM" id="Phobius"/>
    </source>
</evidence>
<protein>
    <recommendedName>
        <fullName evidence="12">Vesicle transport protein</fullName>
    </recommendedName>
</protein>
<proteinExistence type="inferred from homology"/>
<evidence type="ECO:0000256" key="5">
    <source>
        <dbReference type="ARBA" id="ARBA00022989"/>
    </source>
</evidence>
<keyword evidence="7" id="KW-0539">Nucleus</keyword>
<evidence type="ECO:0000256" key="3">
    <source>
        <dbReference type="ARBA" id="ARBA00022692"/>
    </source>
</evidence>
<evidence type="ECO:0008006" key="12">
    <source>
        <dbReference type="Google" id="ProtNLM"/>
    </source>
</evidence>
<keyword evidence="5 8" id="KW-1133">Transmembrane helix</keyword>
<gene>
    <name evidence="10" type="ORF">HHK36_032926</name>
</gene>
<keyword evidence="3 8" id="KW-0812">Transmembrane</keyword>
<dbReference type="Proteomes" id="UP000655225">
    <property type="component" value="Unassembled WGS sequence"/>
</dbReference>
<keyword evidence="11" id="KW-1185">Reference proteome</keyword>
<evidence type="ECO:0000256" key="9">
    <source>
        <dbReference type="SAM" id="SignalP"/>
    </source>
</evidence>
<dbReference type="InterPro" id="IPR019358">
    <property type="entry name" value="NEMP_fam"/>
</dbReference>
<dbReference type="EMBL" id="JABCRI010001043">
    <property type="protein sequence ID" value="KAF8365071.1"/>
    <property type="molecule type" value="Genomic_DNA"/>
</dbReference>
<comment type="similarity">
    <text evidence="2">Belongs to the NEMP family.</text>
</comment>
<feature type="transmembrane region" description="Helical" evidence="8">
    <location>
        <begin position="189"/>
        <end position="210"/>
    </location>
</feature>
<keyword evidence="4 9" id="KW-0732">Signal</keyword>
<comment type="subcellular location">
    <subcellularLocation>
        <location evidence="1">Nucleus inner membrane</location>
        <topology evidence="1">Multi-pass membrane protein</topology>
        <orientation evidence="1">Nucleoplasmic side</orientation>
    </subcellularLocation>
</comment>
<evidence type="ECO:0000256" key="6">
    <source>
        <dbReference type="ARBA" id="ARBA00023136"/>
    </source>
</evidence>
<name>A0A835CX48_TETSI</name>
<evidence type="ECO:0000313" key="11">
    <source>
        <dbReference type="Proteomes" id="UP000655225"/>
    </source>
</evidence>
<dbReference type="PANTHER" id="PTHR31587">
    <property type="entry name" value="TRANSMEMBRANE PROTEIN (DUF2215)"/>
    <property type="match status" value="1"/>
</dbReference>
<dbReference type="PANTHER" id="PTHR31587:SF4">
    <property type="entry name" value="TRANSMEMBRANE PROTEIN (DUF2215)"/>
    <property type="match status" value="1"/>
</dbReference>
<accession>A0A835CX48</accession>
<dbReference type="AlphaFoldDB" id="A0A835CX48"/>
<organism evidence="10 11">
    <name type="scientific">Tetracentron sinense</name>
    <name type="common">Spur-leaf</name>
    <dbReference type="NCBI Taxonomy" id="13715"/>
    <lineage>
        <taxon>Eukaryota</taxon>
        <taxon>Viridiplantae</taxon>
        <taxon>Streptophyta</taxon>
        <taxon>Embryophyta</taxon>
        <taxon>Tracheophyta</taxon>
        <taxon>Spermatophyta</taxon>
        <taxon>Magnoliopsida</taxon>
        <taxon>Trochodendrales</taxon>
        <taxon>Trochodendraceae</taxon>
        <taxon>Tetracentron</taxon>
    </lineage>
</organism>
<dbReference type="OMA" id="TCERVQI"/>
<dbReference type="Pfam" id="PF10225">
    <property type="entry name" value="NEMP"/>
    <property type="match status" value="1"/>
</dbReference>
<feature type="transmembrane region" description="Helical" evidence="8">
    <location>
        <begin position="222"/>
        <end position="243"/>
    </location>
</feature>
<comment type="caution">
    <text evidence="10">The sequence shown here is derived from an EMBL/GenBank/DDBJ whole genome shotgun (WGS) entry which is preliminary data.</text>
</comment>
<keyword evidence="6 8" id="KW-0472">Membrane</keyword>
<evidence type="ECO:0000313" key="10">
    <source>
        <dbReference type="EMBL" id="KAF8365071.1"/>
    </source>
</evidence>
<evidence type="ECO:0000256" key="7">
    <source>
        <dbReference type="ARBA" id="ARBA00023242"/>
    </source>
</evidence>
<dbReference type="GO" id="GO:0005637">
    <property type="term" value="C:nuclear inner membrane"/>
    <property type="evidence" value="ECO:0007669"/>
    <property type="project" value="UniProtKB-SubCell"/>
</dbReference>
<reference evidence="10 11" key="1">
    <citation type="submission" date="2020-04" db="EMBL/GenBank/DDBJ databases">
        <title>Plant Genome Project.</title>
        <authorList>
            <person name="Zhang R.-G."/>
        </authorList>
    </citation>
    <scope>NUCLEOTIDE SEQUENCE [LARGE SCALE GENOMIC DNA]</scope>
    <source>
        <strain evidence="10">YNK0</strain>
        <tissue evidence="10">Leaf</tissue>
    </source>
</reference>
<evidence type="ECO:0000256" key="1">
    <source>
        <dbReference type="ARBA" id="ARBA00004575"/>
    </source>
</evidence>